<organism evidence="1 2">
    <name type="scientific">Variovorax ginsengisoli</name>
    <dbReference type="NCBI Taxonomy" id="363844"/>
    <lineage>
        <taxon>Bacteria</taxon>
        <taxon>Pseudomonadati</taxon>
        <taxon>Pseudomonadota</taxon>
        <taxon>Betaproteobacteria</taxon>
        <taxon>Burkholderiales</taxon>
        <taxon>Comamonadaceae</taxon>
        <taxon>Variovorax</taxon>
    </lineage>
</organism>
<keyword evidence="2" id="KW-1185">Reference proteome</keyword>
<evidence type="ECO:0008006" key="3">
    <source>
        <dbReference type="Google" id="ProtNLM"/>
    </source>
</evidence>
<name>A0ABT8S8D5_9BURK</name>
<evidence type="ECO:0000313" key="2">
    <source>
        <dbReference type="Proteomes" id="UP001169027"/>
    </source>
</evidence>
<proteinExistence type="predicted"/>
<sequence>MDFLGIHLTLLIGPSVPLPAPVDIMEALEEVEVHTGDDRSGFQIRFQVGRSGPADLLDYALLASPLLQTWNRVILIVTFNATPRVLMDGFVTQREFSASDEPGRSFITLTGDDVSVKLDLEEKSAEHVGLDDGLVALKLIGSYAEYGLVPNLIPPPVIDPPLPIDRVPVQLRTDLEHLRFLALRHGYVFYIVPGPVPMTNTAYWGPPVRAGLPQSAITVNMGPNTNVRDFSVHSNGLGPTQVSGKVQDRLTNQALPVRLFASLRPPLAALPAWLVNQPNVRTTRFRESGVDAMQAYGRAQALIEDSMDLVVANGELDALRYGDILQPRGVVGVRGAGYLHDGLWYVKNVRHRIRKENYSQSFTLAREGWGSTVPVVRT</sequence>
<dbReference type="RefSeq" id="WP_301811768.1">
    <property type="nucleotide sequence ID" value="NZ_JAUJZH010000013.1"/>
</dbReference>
<reference evidence="1" key="1">
    <citation type="submission" date="2023-06" db="EMBL/GenBank/DDBJ databases">
        <authorList>
            <person name="Jiang Y."/>
            <person name="Liu Q."/>
        </authorList>
    </citation>
    <scope>NUCLEOTIDE SEQUENCE</scope>
    <source>
        <strain evidence="1">CGMCC 1.12090</strain>
    </source>
</reference>
<dbReference type="Proteomes" id="UP001169027">
    <property type="component" value="Unassembled WGS sequence"/>
</dbReference>
<gene>
    <name evidence="1" type="ORF">Q2T77_18470</name>
</gene>
<dbReference type="EMBL" id="JAUKVY010000013">
    <property type="protein sequence ID" value="MDO1534277.1"/>
    <property type="molecule type" value="Genomic_DNA"/>
</dbReference>
<accession>A0ABT8S8D5</accession>
<comment type="caution">
    <text evidence="1">The sequence shown here is derived from an EMBL/GenBank/DDBJ whole genome shotgun (WGS) entry which is preliminary data.</text>
</comment>
<evidence type="ECO:0000313" key="1">
    <source>
        <dbReference type="EMBL" id="MDO1534277.1"/>
    </source>
</evidence>
<protein>
    <recommendedName>
        <fullName evidence="3">Phage late control D family protein</fullName>
    </recommendedName>
</protein>